<dbReference type="PANTHER" id="PTHR30273">
    <property type="entry name" value="PERIPLASMIC SIGNAL SENSOR AND SIGMA FACTOR ACTIVATOR FECR-RELATED"/>
    <property type="match status" value="1"/>
</dbReference>
<accession>A0ABT3PHB6</accession>
<dbReference type="Pfam" id="PF16344">
    <property type="entry name" value="FecR_C"/>
    <property type="match status" value="1"/>
</dbReference>
<dbReference type="Gene3D" id="2.60.120.1440">
    <property type="match status" value="1"/>
</dbReference>
<dbReference type="Gene3D" id="3.55.50.30">
    <property type="match status" value="1"/>
</dbReference>
<feature type="domain" description="FecR protein" evidence="2">
    <location>
        <begin position="122"/>
        <end position="216"/>
    </location>
</feature>
<evidence type="ECO:0000313" key="4">
    <source>
        <dbReference type="EMBL" id="MCW9705311.1"/>
    </source>
</evidence>
<protein>
    <submittedName>
        <fullName evidence="4">FecR domain-containing protein</fullName>
    </submittedName>
</protein>
<reference evidence="4 5" key="1">
    <citation type="submission" date="2021-03" db="EMBL/GenBank/DDBJ databases">
        <title>Aliifodinibius sp. nov., a new bacterium isolated from saline soil.</title>
        <authorList>
            <person name="Galisteo C."/>
            <person name="De La Haba R."/>
            <person name="Sanchez-Porro C."/>
            <person name="Ventosa A."/>
        </authorList>
    </citation>
    <scope>NUCLEOTIDE SEQUENCE [LARGE SCALE GENOMIC DNA]</scope>
    <source>
        <strain evidence="4 5">1BSP15-2V2</strain>
    </source>
</reference>
<dbReference type="EMBL" id="JAGGJA010000001">
    <property type="protein sequence ID" value="MCW9705311.1"/>
    <property type="molecule type" value="Genomic_DNA"/>
</dbReference>
<dbReference type="RefSeq" id="WP_265763972.1">
    <property type="nucleotide sequence ID" value="NZ_JAGGJA010000001.1"/>
</dbReference>
<dbReference type="InterPro" id="IPR006860">
    <property type="entry name" value="FecR"/>
</dbReference>
<evidence type="ECO:0000259" key="3">
    <source>
        <dbReference type="Pfam" id="PF16344"/>
    </source>
</evidence>
<keyword evidence="5" id="KW-1185">Reference proteome</keyword>
<evidence type="ECO:0000313" key="5">
    <source>
        <dbReference type="Proteomes" id="UP001207918"/>
    </source>
</evidence>
<name>A0ABT3PHB6_9BACT</name>
<proteinExistence type="predicted"/>
<keyword evidence="1" id="KW-0472">Membrane</keyword>
<dbReference type="Proteomes" id="UP001207918">
    <property type="component" value="Unassembled WGS sequence"/>
</dbReference>
<dbReference type="PANTHER" id="PTHR30273:SF2">
    <property type="entry name" value="PROTEIN FECR"/>
    <property type="match status" value="1"/>
</dbReference>
<organism evidence="4 5">
    <name type="scientific">Fodinibius salsisoli</name>
    <dbReference type="NCBI Taxonomy" id="2820877"/>
    <lineage>
        <taxon>Bacteria</taxon>
        <taxon>Pseudomonadati</taxon>
        <taxon>Balneolota</taxon>
        <taxon>Balneolia</taxon>
        <taxon>Balneolales</taxon>
        <taxon>Balneolaceae</taxon>
        <taxon>Fodinibius</taxon>
    </lineage>
</organism>
<feature type="transmembrane region" description="Helical" evidence="1">
    <location>
        <begin position="85"/>
        <end position="107"/>
    </location>
</feature>
<dbReference type="InterPro" id="IPR032508">
    <property type="entry name" value="FecR_C"/>
</dbReference>
<keyword evidence="1" id="KW-1133">Transmembrane helix</keyword>
<comment type="caution">
    <text evidence="4">The sequence shown here is derived from an EMBL/GenBank/DDBJ whole genome shotgun (WGS) entry which is preliminary data.</text>
</comment>
<dbReference type="PIRSF" id="PIRSF018266">
    <property type="entry name" value="FecR"/>
    <property type="match status" value="1"/>
</dbReference>
<dbReference type="InterPro" id="IPR012373">
    <property type="entry name" value="Ferrdict_sens_TM"/>
</dbReference>
<sequence>MDRRKVENFFKDQCTPEEVEEVKEWLKTPEGQAFLEERLDQDIGHLKDGDIKPMTSEIRSETMWDVIEGETQPEDKYSHDSKRTFSSYGQVAAAVILLLVSVTYYAWIQNPEPEKNVSQPITYVTGSDQQKALTLSDGTKIRLNSNAKVEIPADFNQSTREVMLEGEAFFKVGEDDEKPFVVHTDRATVKDLGTAFNVRAIPGKQNVQVAVTDGKVSIWSDQQAEETATQLTEGQFGHLDLQKETLQIERFGVNNYLSWMNGRLAYDQARLDQVSRQLSRIYNVSFSFSDDRLKKLTVSTNFERKSLKKVLEVISMTLRINYQLKGEEVVWLQQNQNADNNEYQR</sequence>
<evidence type="ECO:0000259" key="2">
    <source>
        <dbReference type="Pfam" id="PF04773"/>
    </source>
</evidence>
<keyword evidence="1" id="KW-0812">Transmembrane</keyword>
<feature type="domain" description="Protein FecR C-terminal" evidence="3">
    <location>
        <begin position="264"/>
        <end position="330"/>
    </location>
</feature>
<evidence type="ECO:0000256" key="1">
    <source>
        <dbReference type="SAM" id="Phobius"/>
    </source>
</evidence>
<gene>
    <name evidence="4" type="ORF">J6I44_00530</name>
</gene>
<dbReference type="Pfam" id="PF04773">
    <property type="entry name" value="FecR"/>
    <property type="match status" value="1"/>
</dbReference>